<dbReference type="InterPro" id="IPR036890">
    <property type="entry name" value="HATPase_C_sf"/>
</dbReference>
<feature type="domain" description="DUF4325" evidence="2">
    <location>
        <begin position="278"/>
        <end position="331"/>
    </location>
</feature>
<dbReference type="Proteomes" id="UP000022141">
    <property type="component" value="Unassembled WGS sequence"/>
</dbReference>
<dbReference type="InterPro" id="IPR025474">
    <property type="entry name" value="DUF4325"/>
</dbReference>
<dbReference type="eggNOG" id="COG4585">
    <property type="taxonomic scope" value="Bacteria"/>
</dbReference>
<dbReference type="Pfam" id="PF14213">
    <property type="entry name" value="DUF4325"/>
    <property type="match status" value="1"/>
</dbReference>
<proteinExistence type="predicted"/>
<evidence type="ECO:0000259" key="2">
    <source>
        <dbReference type="Pfam" id="PF14213"/>
    </source>
</evidence>
<dbReference type="STRING" id="1454004.AW11_03827"/>
<comment type="caution">
    <text evidence="3">The sequence shown here is derived from an EMBL/GenBank/DDBJ whole genome shotgun (WGS) entry which is preliminary data.</text>
</comment>
<dbReference type="InterPro" id="IPR036390">
    <property type="entry name" value="WH_DNA-bd_sf"/>
</dbReference>
<evidence type="ECO:0000313" key="4">
    <source>
        <dbReference type="Proteomes" id="UP000022141"/>
    </source>
</evidence>
<dbReference type="PATRIC" id="fig|1454004.3.peg.3930"/>
<name>A0A011R0C2_ACCRE</name>
<evidence type="ECO:0000313" key="3">
    <source>
        <dbReference type="EMBL" id="EXI84584.1"/>
    </source>
</evidence>
<dbReference type="InterPro" id="IPR000835">
    <property type="entry name" value="HTH_MarR-typ"/>
</dbReference>
<accession>A0A011R0C2</accession>
<evidence type="ECO:0000259" key="1">
    <source>
        <dbReference type="Pfam" id="PF12802"/>
    </source>
</evidence>
<organism evidence="3 4">
    <name type="scientific">Accumulibacter regalis</name>
    <dbReference type="NCBI Taxonomy" id="522306"/>
    <lineage>
        <taxon>Bacteria</taxon>
        <taxon>Pseudomonadati</taxon>
        <taxon>Pseudomonadota</taxon>
        <taxon>Betaproteobacteria</taxon>
        <taxon>Candidatus Accumulibacter</taxon>
    </lineage>
</organism>
<gene>
    <name evidence="3" type="ORF">AW11_03827</name>
</gene>
<sequence>MAKLSKFNELVRSVTRDVVEHPRDLSRQIANRFGISRAAANNHVKRLESEGWIARSGPSTHPVFSPGYKRRVSRSYALEGLEEHVVWERDFRPFLSLTPNVQNIAHHGFTEMLNNAIDHSLGKSVHAFVVQDEHTLRIIISDDGVGIFAKITAALALPDMRQALFELSKGKLTTDPSKHTGEGVFFTSRMFDYFDISANGLWFSHHAKLENDWLAEEDESGHPGGTQVFMKISLASERTAADVYGQFTQAPDDYGFSKTVVPMKLARYGDEQLVSRSQAKRLIARFDRFKFVILDFEGIEEIGQAFADELFRVYGDAHPGVELGPMNMTAQVERMWLRVMAHKNA</sequence>
<dbReference type="Gene3D" id="3.30.565.10">
    <property type="entry name" value="Histidine kinase-like ATPase, C-terminal domain"/>
    <property type="match status" value="1"/>
</dbReference>
<reference evidence="3" key="1">
    <citation type="submission" date="2014-02" db="EMBL/GenBank/DDBJ databases">
        <title>Expanding our view of genomic diversity in Candidatus Accumulibacter clades.</title>
        <authorList>
            <person name="Skennerton C.T."/>
            <person name="Barr J.J."/>
            <person name="Slater F.R."/>
            <person name="Bond P.L."/>
            <person name="Tyson G.W."/>
        </authorList>
    </citation>
    <scope>NUCLEOTIDE SEQUENCE [LARGE SCALE GENOMIC DNA]</scope>
</reference>
<feature type="domain" description="HTH marR-type" evidence="1">
    <location>
        <begin position="20"/>
        <end position="56"/>
    </location>
</feature>
<dbReference type="Pfam" id="PF12802">
    <property type="entry name" value="MarR_2"/>
    <property type="match status" value="1"/>
</dbReference>
<dbReference type="EMBL" id="JEMY01000067">
    <property type="protein sequence ID" value="EXI84584.1"/>
    <property type="molecule type" value="Genomic_DNA"/>
</dbReference>
<dbReference type="InterPro" id="IPR036388">
    <property type="entry name" value="WH-like_DNA-bd_sf"/>
</dbReference>
<dbReference type="SUPFAM" id="SSF55874">
    <property type="entry name" value="ATPase domain of HSP90 chaperone/DNA topoisomerase II/histidine kinase"/>
    <property type="match status" value="1"/>
</dbReference>
<protein>
    <submittedName>
        <fullName evidence="3">MarR family protein</fullName>
    </submittedName>
</protein>
<dbReference type="SUPFAM" id="SSF46785">
    <property type="entry name" value="Winged helix' DNA-binding domain"/>
    <property type="match status" value="1"/>
</dbReference>
<keyword evidence="4" id="KW-1185">Reference proteome</keyword>
<dbReference type="AlphaFoldDB" id="A0A011R0C2"/>
<dbReference type="Gene3D" id="1.10.10.10">
    <property type="entry name" value="Winged helix-like DNA-binding domain superfamily/Winged helix DNA-binding domain"/>
    <property type="match status" value="1"/>
</dbReference>